<dbReference type="Proteomes" id="UP000214646">
    <property type="component" value="Unassembled WGS sequence"/>
</dbReference>
<evidence type="ECO:0000313" key="1">
    <source>
        <dbReference type="EMBL" id="OWK44036.1"/>
    </source>
</evidence>
<name>A0A225E1X2_9BACT</name>
<organism evidence="1 2">
    <name type="scientific">Fimbriiglobus ruber</name>
    <dbReference type="NCBI Taxonomy" id="1908690"/>
    <lineage>
        <taxon>Bacteria</taxon>
        <taxon>Pseudomonadati</taxon>
        <taxon>Planctomycetota</taxon>
        <taxon>Planctomycetia</taxon>
        <taxon>Gemmatales</taxon>
        <taxon>Gemmataceae</taxon>
        <taxon>Fimbriiglobus</taxon>
    </lineage>
</organism>
<keyword evidence="2" id="KW-1185">Reference proteome</keyword>
<protein>
    <submittedName>
        <fullName evidence="1">Uncharacterized protein</fullName>
    </submittedName>
</protein>
<proteinExistence type="predicted"/>
<dbReference type="EMBL" id="NIDE01000004">
    <property type="protein sequence ID" value="OWK44036.1"/>
    <property type="molecule type" value="Genomic_DNA"/>
</dbReference>
<dbReference type="RefSeq" id="WP_088254796.1">
    <property type="nucleotide sequence ID" value="NZ_NIDE01000004.1"/>
</dbReference>
<gene>
    <name evidence="1" type="ORF">FRUB_03635</name>
</gene>
<accession>A0A225E1X2</accession>
<sequence length="59" mass="6619">MAEVFAHPDRDRDFSRFVFTLPGGEIEIRSHTGNVLSAAESVYLLELAKQIILTEALED</sequence>
<reference evidence="2" key="1">
    <citation type="submission" date="2017-06" db="EMBL/GenBank/DDBJ databases">
        <title>Genome analysis of Fimbriiglobus ruber SP5, the first member of the order Planctomycetales with confirmed chitinolytic capability.</title>
        <authorList>
            <person name="Ravin N.V."/>
            <person name="Rakitin A.L."/>
            <person name="Ivanova A.A."/>
            <person name="Beletsky A.V."/>
            <person name="Kulichevskaya I.S."/>
            <person name="Mardanov A.V."/>
            <person name="Dedysh S.N."/>
        </authorList>
    </citation>
    <scope>NUCLEOTIDE SEQUENCE [LARGE SCALE GENOMIC DNA]</scope>
    <source>
        <strain evidence="2">SP5</strain>
    </source>
</reference>
<dbReference type="AlphaFoldDB" id="A0A225E1X2"/>
<evidence type="ECO:0000313" key="2">
    <source>
        <dbReference type="Proteomes" id="UP000214646"/>
    </source>
</evidence>
<comment type="caution">
    <text evidence="1">The sequence shown here is derived from an EMBL/GenBank/DDBJ whole genome shotgun (WGS) entry which is preliminary data.</text>
</comment>